<evidence type="ECO:0000256" key="1">
    <source>
        <dbReference type="SAM" id="Phobius"/>
    </source>
</evidence>
<feature type="transmembrane region" description="Helical" evidence="1">
    <location>
        <begin position="12"/>
        <end position="34"/>
    </location>
</feature>
<name>A0ABZ1JKF3_9ACTN</name>
<proteinExistence type="predicted"/>
<evidence type="ECO:0008006" key="4">
    <source>
        <dbReference type="Google" id="ProtNLM"/>
    </source>
</evidence>
<dbReference type="Proteomes" id="UP001432166">
    <property type="component" value="Chromosome"/>
</dbReference>
<evidence type="ECO:0000313" key="3">
    <source>
        <dbReference type="Proteomes" id="UP001432166"/>
    </source>
</evidence>
<keyword evidence="1" id="KW-0472">Membrane</keyword>
<accession>A0ABZ1JKF3</accession>
<organism evidence="2 3">
    <name type="scientific">Streptomyces tauricus</name>
    <dbReference type="NCBI Taxonomy" id="68274"/>
    <lineage>
        <taxon>Bacteria</taxon>
        <taxon>Bacillati</taxon>
        <taxon>Actinomycetota</taxon>
        <taxon>Actinomycetes</taxon>
        <taxon>Kitasatosporales</taxon>
        <taxon>Streptomycetaceae</taxon>
        <taxon>Streptomyces</taxon>
        <taxon>Streptomyces aurantiacus group</taxon>
    </lineage>
</organism>
<protein>
    <recommendedName>
        <fullName evidence="4">Secreted protein</fullName>
    </recommendedName>
</protein>
<reference evidence="2" key="1">
    <citation type="submission" date="2022-10" db="EMBL/GenBank/DDBJ databases">
        <title>The complete genomes of actinobacterial strains from the NBC collection.</title>
        <authorList>
            <person name="Joergensen T.S."/>
            <person name="Alvarez Arevalo M."/>
            <person name="Sterndorff E.B."/>
            <person name="Faurdal D."/>
            <person name="Vuksanovic O."/>
            <person name="Mourched A.-S."/>
            <person name="Charusanti P."/>
            <person name="Shaw S."/>
            <person name="Blin K."/>
            <person name="Weber T."/>
        </authorList>
    </citation>
    <scope>NUCLEOTIDE SEQUENCE</scope>
    <source>
        <strain evidence="2">NBC_00189</strain>
    </source>
</reference>
<keyword evidence="1" id="KW-0812">Transmembrane</keyword>
<gene>
    <name evidence="2" type="ORF">OG288_29615</name>
</gene>
<dbReference type="RefSeq" id="WP_265648910.1">
    <property type="nucleotide sequence ID" value="NZ_CP108133.1"/>
</dbReference>
<keyword evidence="3" id="KW-1185">Reference proteome</keyword>
<sequence length="259" mass="28797">MAVVDAQWWGVWWPWMTVWLVTAAGLVTLGAVLVRHVRERRRGRRSVGQRSAYSVCFYLDEKAVMDLYRIGNYSAALEQAVEHRTNVNTSVGLWGRLLPWTVKANRDVTQEKFSSYVAKSEPISVIGMLLDAFERADVIVHADLRTGDVIPNRALAEALGPGADLGGVALSDIEEFVSLRGRFLVEPETDAGSAQEIVLRASYGDDPERPAHVRVTCAAGGLRNERFNNVSFQARCLGKMTGWHPDTREVTLEAIAIFR</sequence>
<dbReference type="EMBL" id="CP108133">
    <property type="protein sequence ID" value="WTP52097.1"/>
    <property type="molecule type" value="Genomic_DNA"/>
</dbReference>
<keyword evidence="1" id="KW-1133">Transmembrane helix</keyword>
<evidence type="ECO:0000313" key="2">
    <source>
        <dbReference type="EMBL" id="WTP52097.1"/>
    </source>
</evidence>